<gene>
    <name evidence="1" type="ORF">DSO57_1031902</name>
</gene>
<reference evidence="1" key="1">
    <citation type="submission" date="2022-04" db="EMBL/GenBank/DDBJ databases">
        <title>Genome of the entomopathogenic fungus Entomophthora muscae.</title>
        <authorList>
            <person name="Elya C."/>
            <person name="Lovett B.R."/>
            <person name="Lee E."/>
            <person name="Macias A.M."/>
            <person name="Hajek A.E."/>
            <person name="De Bivort B.L."/>
            <person name="Kasson M.T."/>
            <person name="De Fine Licht H.H."/>
            <person name="Stajich J.E."/>
        </authorList>
    </citation>
    <scope>NUCLEOTIDE SEQUENCE</scope>
    <source>
        <strain evidence="1">Berkeley</strain>
    </source>
</reference>
<evidence type="ECO:0000313" key="1">
    <source>
        <dbReference type="EMBL" id="KAJ9071976.1"/>
    </source>
</evidence>
<accession>A0ACC2TC12</accession>
<sequence length="79" mass="9156">MKQTDCKDALSSSVFLPRIPGEAEEEEDNLTNPDLPRKPSSSPSSPRMYACDRKWNPYHPNRFVSFEDEDVLEIEDHYP</sequence>
<comment type="caution">
    <text evidence="1">The sequence shown here is derived from an EMBL/GenBank/DDBJ whole genome shotgun (WGS) entry which is preliminary data.</text>
</comment>
<proteinExistence type="predicted"/>
<dbReference type="Proteomes" id="UP001165960">
    <property type="component" value="Unassembled WGS sequence"/>
</dbReference>
<keyword evidence="2" id="KW-1185">Reference proteome</keyword>
<organism evidence="1 2">
    <name type="scientific">Entomophthora muscae</name>
    <dbReference type="NCBI Taxonomy" id="34485"/>
    <lineage>
        <taxon>Eukaryota</taxon>
        <taxon>Fungi</taxon>
        <taxon>Fungi incertae sedis</taxon>
        <taxon>Zoopagomycota</taxon>
        <taxon>Entomophthoromycotina</taxon>
        <taxon>Entomophthoromycetes</taxon>
        <taxon>Entomophthorales</taxon>
        <taxon>Entomophthoraceae</taxon>
        <taxon>Entomophthora</taxon>
    </lineage>
</organism>
<name>A0ACC2TC12_9FUNG</name>
<dbReference type="EMBL" id="QTSX02003074">
    <property type="protein sequence ID" value="KAJ9071976.1"/>
    <property type="molecule type" value="Genomic_DNA"/>
</dbReference>
<evidence type="ECO:0000313" key="2">
    <source>
        <dbReference type="Proteomes" id="UP001165960"/>
    </source>
</evidence>
<protein>
    <submittedName>
        <fullName evidence="1">Uncharacterized protein</fullName>
    </submittedName>
</protein>